<proteinExistence type="predicted"/>
<keyword evidence="2" id="KW-1185">Reference proteome</keyword>
<dbReference type="Proteomes" id="UP000016843">
    <property type="component" value="Unassembled WGS sequence"/>
</dbReference>
<gene>
    <name evidence="1" type="ORF">P872_09595</name>
</gene>
<name>U5BV13_9BACT</name>
<accession>U5BV13</accession>
<evidence type="ECO:0000313" key="2">
    <source>
        <dbReference type="Proteomes" id="UP000016843"/>
    </source>
</evidence>
<comment type="caution">
    <text evidence="1">The sequence shown here is derived from an EMBL/GenBank/DDBJ whole genome shotgun (WGS) entry which is preliminary data.</text>
</comment>
<protein>
    <submittedName>
        <fullName evidence="1">Uncharacterized protein</fullName>
    </submittedName>
</protein>
<sequence>MGNINIENPLNGFLGLEEVDPFPQITLKGPAEFKEIYREIIFSKVAKQLVLNGD</sequence>
<organism evidence="1 2">
    <name type="scientific">Rhodonellum psychrophilum GCM71 = DSM 17998</name>
    <dbReference type="NCBI Taxonomy" id="1123057"/>
    <lineage>
        <taxon>Bacteria</taxon>
        <taxon>Pseudomonadati</taxon>
        <taxon>Bacteroidota</taxon>
        <taxon>Cytophagia</taxon>
        <taxon>Cytophagales</taxon>
        <taxon>Cytophagaceae</taxon>
        <taxon>Rhodonellum</taxon>
    </lineage>
</organism>
<dbReference type="AlphaFoldDB" id="U5BV13"/>
<reference evidence="1 2" key="1">
    <citation type="journal article" date="2013" name="Genome Announc.">
        <title>Draft Genome Sequence of the Psychrophilic and Alkaliphilic Rhodonellum psychrophilum Strain GCM71T.</title>
        <authorList>
            <person name="Hauptmann A.L."/>
            <person name="Glaring M.A."/>
            <person name="Hallin P.F."/>
            <person name="Prieme A."/>
            <person name="Stougaard P."/>
        </authorList>
    </citation>
    <scope>NUCLEOTIDE SEQUENCE [LARGE SCALE GENOMIC DNA]</scope>
    <source>
        <strain evidence="1 2">GCM71</strain>
    </source>
</reference>
<dbReference type="EMBL" id="AWXR01000053">
    <property type="protein sequence ID" value="ERM81364.1"/>
    <property type="molecule type" value="Genomic_DNA"/>
</dbReference>
<evidence type="ECO:0000313" key="1">
    <source>
        <dbReference type="EMBL" id="ERM81364.1"/>
    </source>
</evidence>